<keyword evidence="1" id="KW-0472">Membrane</keyword>
<proteinExistence type="predicted"/>
<organism evidence="2">
    <name type="scientific">Cryptomonas curvata</name>
    <dbReference type="NCBI Taxonomy" id="233186"/>
    <lineage>
        <taxon>Eukaryota</taxon>
        <taxon>Cryptophyceae</taxon>
        <taxon>Cryptomonadales</taxon>
        <taxon>Cryptomonadaceae</taxon>
        <taxon>Cryptomonas</taxon>
    </lineage>
</organism>
<gene>
    <name evidence="2" type="ORF">CCUR1050_LOCUS26193</name>
</gene>
<feature type="transmembrane region" description="Helical" evidence="1">
    <location>
        <begin position="65"/>
        <end position="85"/>
    </location>
</feature>
<feature type="transmembrane region" description="Helical" evidence="1">
    <location>
        <begin position="26"/>
        <end position="45"/>
    </location>
</feature>
<evidence type="ECO:0000256" key="1">
    <source>
        <dbReference type="SAM" id="Phobius"/>
    </source>
</evidence>
<dbReference type="EMBL" id="HBEZ01047581">
    <property type="protein sequence ID" value="CAD8649649.1"/>
    <property type="molecule type" value="Transcribed_RNA"/>
</dbReference>
<dbReference type="AlphaFoldDB" id="A0A7S0MTB2"/>
<reference evidence="2" key="1">
    <citation type="submission" date="2021-01" db="EMBL/GenBank/DDBJ databases">
        <authorList>
            <person name="Corre E."/>
            <person name="Pelletier E."/>
            <person name="Niang G."/>
            <person name="Scheremetjew M."/>
            <person name="Finn R."/>
            <person name="Kale V."/>
            <person name="Holt S."/>
            <person name="Cochrane G."/>
            <person name="Meng A."/>
            <person name="Brown T."/>
            <person name="Cohen L."/>
        </authorList>
    </citation>
    <scope>NUCLEOTIDE SEQUENCE</scope>
    <source>
        <strain evidence="2">CCAP979/52</strain>
    </source>
</reference>
<evidence type="ECO:0000313" key="2">
    <source>
        <dbReference type="EMBL" id="CAD8649649.1"/>
    </source>
</evidence>
<protein>
    <submittedName>
        <fullName evidence="2">Uncharacterized protein</fullName>
    </submittedName>
</protein>
<name>A0A7S0MTB2_9CRYP</name>
<accession>A0A7S0MTB2</accession>
<keyword evidence="1" id="KW-0812">Transmembrane</keyword>
<sequence>MTFVHTQWRTENDPSRRYQLSGMPTVAVWAYIMAAAILVIGFFLIIENIAADYKARGLRDQMRTLILLTSIFSVAWWITGNSWIISPTSEKFNGITSMRGMIPDDCKNGNMGDRSFYHFLLAMIIILDVLIPICGAYVVGRTFLNRTFSG</sequence>
<feature type="transmembrane region" description="Helical" evidence="1">
    <location>
        <begin position="116"/>
        <end position="139"/>
    </location>
</feature>
<keyword evidence="1" id="KW-1133">Transmembrane helix</keyword>